<dbReference type="OrthoDB" id="9795283at2"/>
<dbReference type="PATRIC" id="fig|1747903.4.peg.1396"/>
<organism evidence="1 2">
    <name type="scientific">Janthinobacterium psychrotolerans</name>
    <dbReference type="NCBI Taxonomy" id="1747903"/>
    <lineage>
        <taxon>Bacteria</taxon>
        <taxon>Pseudomonadati</taxon>
        <taxon>Pseudomonadota</taxon>
        <taxon>Betaproteobacteria</taxon>
        <taxon>Burkholderiales</taxon>
        <taxon>Oxalobacteraceae</taxon>
        <taxon>Janthinobacterium</taxon>
    </lineage>
</organism>
<dbReference type="RefSeq" id="WP_065309399.1">
    <property type="nucleotide sequence ID" value="NZ_LOCQ01000059.1"/>
</dbReference>
<reference evidence="1 2" key="1">
    <citation type="submission" date="2016-04" db="EMBL/GenBank/DDBJ databases">
        <title>Draft genome sequence of Janthinobacterium psychrotolerans sp. nov., isolated from freshwater sediments in Denmark.</title>
        <authorList>
            <person name="Gong X."/>
            <person name="Skrivergaard S."/>
            <person name="Korsgaard B.S."/>
            <person name="Schreiber L."/>
            <person name="Marshall I.P."/>
            <person name="Finster K."/>
            <person name="Schramm A."/>
        </authorList>
    </citation>
    <scope>NUCLEOTIDE SEQUENCE [LARGE SCALE GENOMIC DNA]</scope>
    <source>
        <strain evidence="1 2">S3-2</strain>
    </source>
</reference>
<evidence type="ECO:0000313" key="1">
    <source>
        <dbReference type="EMBL" id="OBV37863.1"/>
    </source>
</evidence>
<sequence>MGLFDQLAGQAIDMLGNNKEAAGAAAGQSGLLASVMELINQHGGLQGLLQKFQESGLQDQVASWIGTGANASVSGEQVQGALGADTITRVAAKLGLPADAASGGLAALLPQLIDHLTPNGQVPEGNDLMAQGLNLLKGKFFG</sequence>
<dbReference type="Pfam" id="PF20159">
    <property type="entry name" value="YidB"/>
    <property type="match status" value="1"/>
</dbReference>
<gene>
    <name evidence="1" type="ORF">ASR47_1004138</name>
</gene>
<dbReference type="Gene3D" id="1.10.10.690">
    <property type="entry name" value="YidB-like"/>
    <property type="match status" value="1"/>
</dbReference>
<keyword evidence="2" id="KW-1185">Reference proteome</keyword>
<name>A0A1A7C0L4_9BURK</name>
<dbReference type="AlphaFoldDB" id="A0A1A7C0L4"/>
<accession>A0A1A7C0L4</accession>
<dbReference type="InterPro" id="IPR027405">
    <property type="entry name" value="YidB-like"/>
</dbReference>
<proteinExistence type="predicted"/>
<dbReference type="STRING" id="1747903.ASR47_1004138"/>
<dbReference type="EMBL" id="LOCQ01000059">
    <property type="protein sequence ID" value="OBV37863.1"/>
    <property type="molecule type" value="Genomic_DNA"/>
</dbReference>
<protein>
    <submittedName>
        <fullName evidence="1">Putative conserved protein YidB, DUF937 family</fullName>
    </submittedName>
</protein>
<dbReference type="InterPro" id="IPR045372">
    <property type="entry name" value="YidB"/>
</dbReference>
<dbReference type="SUPFAM" id="SSF140804">
    <property type="entry name" value="YidB-like"/>
    <property type="match status" value="1"/>
</dbReference>
<evidence type="ECO:0000313" key="2">
    <source>
        <dbReference type="Proteomes" id="UP000092713"/>
    </source>
</evidence>
<comment type="caution">
    <text evidence="1">The sequence shown here is derived from an EMBL/GenBank/DDBJ whole genome shotgun (WGS) entry which is preliminary data.</text>
</comment>
<dbReference type="Proteomes" id="UP000092713">
    <property type="component" value="Unassembled WGS sequence"/>
</dbReference>